<evidence type="ECO:0000313" key="1">
    <source>
        <dbReference type="EMBL" id="UYP46280.1"/>
    </source>
</evidence>
<protein>
    <submittedName>
        <fullName evidence="1">Uncharacterized protein</fullName>
    </submittedName>
</protein>
<evidence type="ECO:0000313" key="2">
    <source>
        <dbReference type="Proteomes" id="UP001208689"/>
    </source>
</evidence>
<organism evidence="1 2">
    <name type="scientific">Candidatus Lokiarchaeum ossiferum</name>
    <dbReference type="NCBI Taxonomy" id="2951803"/>
    <lineage>
        <taxon>Archaea</taxon>
        <taxon>Promethearchaeati</taxon>
        <taxon>Promethearchaeota</taxon>
        <taxon>Promethearchaeia</taxon>
        <taxon>Promethearchaeales</taxon>
        <taxon>Promethearchaeaceae</taxon>
        <taxon>Candidatus Lokiarchaeum</taxon>
    </lineage>
</organism>
<gene>
    <name evidence="1" type="ORF">NEF87_002565</name>
</gene>
<keyword evidence="2" id="KW-1185">Reference proteome</keyword>
<dbReference type="Proteomes" id="UP001208689">
    <property type="component" value="Chromosome"/>
</dbReference>
<dbReference type="EMBL" id="CP104013">
    <property type="protein sequence ID" value="UYP46280.1"/>
    <property type="molecule type" value="Genomic_DNA"/>
</dbReference>
<accession>A0ABY6HS93</accession>
<proteinExistence type="predicted"/>
<name>A0ABY6HS93_9ARCH</name>
<sequence length="127" mass="14477">MMETEQIIEKYKEFQDANNGFEELMIFSEKGDLLFSLNPNYITEIEAKSLMEAWLTKQSAVVIGEVRYPILSHEILQFAARNVKGQGALVGTKTKKDNYVVAHLNATSRFPPTIAAINLNRWAWNLL</sequence>
<reference evidence="1" key="1">
    <citation type="submission" date="2022-09" db="EMBL/GenBank/DDBJ databases">
        <title>Actin cytoskeleton and complex cell architecture in an #Asgard archaeon.</title>
        <authorList>
            <person name="Ponce Toledo R.I."/>
            <person name="Schleper C."/>
            <person name="Rodrigues Oliveira T."/>
            <person name="Wollweber F."/>
            <person name="Xu J."/>
            <person name="Rittmann S."/>
            <person name="Klingl A."/>
            <person name="Pilhofer M."/>
        </authorList>
    </citation>
    <scope>NUCLEOTIDE SEQUENCE</scope>
    <source>
        <strain evidence="1">B-35</strain>
    </source>
</reference>